<dbReference type="PROSITE" id="PS51084">
    <property type="entry name" value="HIT_2"/>
    <property type="match status" value="1"/>
</dbReference>
<evidence type="ECO:0000256" key="1">
    <source>
        <dbReference type="PROSITE-ProRule" id="PRU00464"/>
    </source>
</evidence>
<dbReference type="Proteomes" id="UP000031967">
    <property type="component" value="Unassembled WGS sequence"/>
</dbReference>
<dbReference type="SUPFAM" id="SSF54197">
    <property type="entry name" value="HIT-like"/>
    <property type="match status" value="1"/>
</dbReference>
<dbReference type="RefSeq" id="WP_041048966.1">
    <property type="nucleotide sequence ID" value="NZ_JXAK01000032.1"/>
</dbReference>
<dbReference type="Gene3D" id="3.30.428.10">
    <property type="entry name" value="HIT-like"/>
    <property type="match status" value="1"/>
</dbReference>
<name>A0ABR5AH62_9BACL</name>
<dbReference type="InterPro" id="IPR036265">
    <property type="entry name" value="HIT-like_sf"/>
</dbReference>
<gene>
    <name evidence="3" type="ORF">SD70_18250</name>
</gene>
<proteinExistence type="predicted"/>
<protein>
    <recommendedName>
        <fullName evidence="2">HIT domain-containing protein</fullName>
    </recommendedName>
</protein>
<keyword evidence="4" id="KW-1185">Reference proteome</keyword>
<reference evidence="3 4" key="1">
    <citation type="submission" date="2014-12" db="EMBL/GenBank/DDBJ databases">
        <title>Draft genome sequence of Paenibacillus kamchatkensis strain B-2647.</title>
        <authorList>
            <person name="Karlyshev A.V."/>
            <person name="Kudryashova E.B."/>
        </authorList>
    </citation>
    <scope>NUCLEOTIDE SEQUENCE [LARGE SCALE GENOMIC DNA]</scope>
    <source>
        <strain evidence="3 4">VKM B-2647</strain>
    </source>
</reference>
<dbReference type="InterPro" id="IPR011146">
    <property type="entry name" value="HIT-like"/>
</dbReference>
<comment type="caution">
    <text evidence="3">The sequence shown here is derived from an EMBL/GenBank/DDBJ whole genome shotgun (WGS) entry which is preliminary data.</text>
</comment>
<feature type="domain" description="HIT" evidence="2">
    <location>
        <begin position="8"/>
        <end position="110"/>
    </location>
</feature>
<accession>A0ABR5AH62</accession>
<dbReference type="EMBL" id="JXAK01000032">
    <property type="protein sequence ID" value="KIL39702.1"/>
    <property type="molecule type" value="Genomic_DNA"/>
</dbReference>
<dbReference type="Pfam" id="PF01230">
    <property type="entry name" value="HIT"/>
    <property type="match status" value="1"/>
</dbReference>
<evidence type="ECO:0000313" key="4">
    <source>
        <dbReference type="Proteomes" id="UP000031967"/>
    </source>
</evidence>
<evidence type="ECO:0000313" key="3">
    <source>
        <dbReference type="EMBL" id="KIL39702.1"/>
    </source>
</evidence>
<evidence type="ECO:0000259" key="2">
    <source>
        <dbReference type="PROSITE" id="PS51084"/>
    </source>
</evidence>
<feature type="short sequence motif" description="Histidine triad motif" evidence="1">
    <location>
        <begin position="95"/>
        <end position="99"/>
    </location>
</feature>
<sequence>MGDCFICERIAMIRDNKNPYFVAELETGFAVIGDHQFFKGYTLFICKHHVTELHFLDSATKRRFLLEMSWVAEAVYDCFKPVKLNYELLGNGDAHLHWHLFPRRSDEPNPKGPVWWTDKNLMYADNVRPSDHELEAMINELRPKLQKVIAANQNR</sequence>
<organism evidence="3 4">
    <name type="scientific">Gordoniibacillus kamchatkensis</name>
    <dbReference type="NCBI Taxonomy" id="1590651"/>
    <lineage>
        <taxon>Bacteria</taxon>
        <taxon>Bacillati</taxon>
        <taxon>Bacillota</taxon>
        <taxon>Bacilli</taxon>
        <taxon>Bacillales</taxon>
        <taxon>Paenibacillaceae</taxon>
        <taxon>Gordoniibacillus</taxon>
    </lineage>
</organism>